<dbReference type="Gene3D" id="3.40.50.1820">
    <property type="entry name" value="alpha/beta hydrolase"/>
    <property type="match status" value="1"/>
</dbReference>
<evidence type="ECO:0000259" key="1">
    <source>
        <dbReference type="Pfam" id="PF01764"/>
    </source>
</evidence>
<dbReference type="GeneID" id="112284794"/>
<dbReference type="RefSeq" id="XP_024380800.1">
    <property type="nucleotide sequence ID" value="XM_024525032.2"/>
</dbReference>
<dbReference type="PROSITE" id="PS51257">
    <property type="entry name" value="PROKAR_LIPOPROTEIN"/>
    <property type="match status" value="1"/>
</dbReference>
<dbReference type="SUPFAM" id="SSF53474">
    <property type="entry name" value="alpha/beta-Hydrolases"/>
    <property type="match status" value="1"/>
</dbReference>
<evidence type="ECO:0000313" key="3">
    <source>
        <dbReference type="EnsemblPlants" id="Pp3c7_2230V3.1"/>
    </source>
</evidence>
<evidence type="ECO:0000313" key="2">
    <source>
        <dbReference type="EMBL" id="PNR50603.1"/>
    </source>
</evidence>
<dbReference type="InterPro" id="IPR002921">
    <property type="entry name" value="Fungal_lipase-type"/>
</dbReference>
<dbReference type="eggNOG" id="KOG4569">
    <property type="taxonomic scope" value="Eukaryota"/>
</dbReference>
<dbReference type="AlphaFoldDB" id="A9SYB9"/>
<gene>
    <name evidence="3" type="primary">LOC112284794</name>
    <name evidence="2" type="ORF">PHYPA_009789</name>
</gene>
<dbReference type="HOGENOM" id="CLU_032957_7_0_1"/>
<reference evidence="3" key="3">
    <citation type="submission" date="2020-12" db="UniProtKB">
        <authorList>
            <consortium name="EnsemblPlants"/>
        </authorList>
    </citation>
    <scope>IDENTIFICATION</scope>
</reference>
<dbReference type="PANTHER" id="PTHR45856">
    <property type="entry name" value="ALPHA/BETA-HYDROLASES SUPERFAMILY PROTEIN"/>
    <property type="match status" value="1"/>
</dbReference>
<dbReference type="Pfam" id="PF01764">
    <property type="entry name" value="Lipase_3"/>
    <property type="match status" value="1"/>
</dbReference>
<dbReference type="PaxDb" id="3218-PP1S136_223V6.1"/>
<dbReference type="EnsemblPlants" id="Pp3c7_2230V3.1">
    <property type="protein sequence ID" value="Pp3c7_2230V3.1"/>
    <property type="gene ID" value="Pp3c7_2230"/>
</dbReference>
<dbReference type="InterPro" id="IPR051218">
    <property type="entry name" value="Sec_MonoDiacylglyc_Lipase"/>
</dbReference>
<dbReference type="GO" id="GO:0006629">
    <property type="term" value="P:lipid metabolic process"/>
    <property type="evidence" value="ECO:0007669"/>
    <property type="project" value="InterPro"/>
</dbReference>
<dbReference type="OrthoDB" id="426718at2759"/>
<keyword evidence="4" id="KW-1185">Reference proteome</keyword>
<accession>A9SYB9</accession>
<dbReference type="EMBL" id="ABEU02000007">
    <property type="protein sequence ID" value="PNR50603.1"/>
    <property type="molecule type" value="Genomic_DNA"/>
</dbReference>
<evidence type="ECO:0000313" key="4">
    <source>
        <dbReference type="Proteomes" id="UP000006727"/>
    </source>
</evidence>
<organism evidence="2">
    <name type="scientific">Physcomitrium patens</name>
    <name type="common">Spreading-leaved earth moss</name>
    <name type="synonym">Physcomitrella patens</name>
    <dbReference type="NCBI Taxonomy" id="3218"/>
    <lineage>
        <taxon>Eukaryota</taxon>
        <taxon>Viridiplantae</taxon>
        <taxon>Streptophyta</taxon>
        <taxon>Embryophyta</taxon>
        <taxon>Bryophyta</taxon>
        <taxon>Bryophytina</taxon>
        <taxon>Bryopsida</taxon>
        <taxon>Funariidae</taxon>
        <taxon>Funariales</taxon>
        <taxon>Funariaceae</taxon>
        <taxon>Physcomitrium</taxon>
    </lineage>
</organism>
<dbReference type="RefSeq" id="XP_024380801.1">
    <property type="nucleotide sequence ID" value="XM_024525033.2"/>
</dbReference>
<feature type="domain" description="Fungal lipase-type" evidence="1">
    <location>
        <begin position="103"/>
        <end position="241"/>
    </location>
</feature>
<dbReference type="Proteomes" id="UP000006727">
    <property type="component" value="Chromosome 7"/>
</dbReference>
<sequence length="332" mass="37492">MENSTRRVLFVLGALLIFLSCAMIPRGRHNVHKHDVLYNRTKALSLVEYASAVYSVDDVSLLAWNCSRCQGLNKDFKIHSLIVDVQHCLQAFVGVAEDFNSIVIAFRGTQKTSMQNWVEDLYFKELDLNYPGISDAMVHRGFYAAYHNTTLREQVVAAVQSIKQLRSDLEVTITGHSMGGAMAAFCALDLTVNYGVKNIEVYTFGQPRLGNAVFAAFYIATVPRTIRVTHAHDLVVHLPPYYVRMGEKTYHHFPNEVWLYKISVDRLHYEFEQICDSSGEDPYCSRSVSGNSVADHLNYYGVYLRTVDKVLASISDSTNSSTELGYCRTEVK</sequence>
<dbReference type="FunCoup" id="A9SYB9">
    <property type="interactions" value="242"/>
</dbReference>
<dbReference type="KEGG" id="ppp:112284794"/>
<proteinExistence type="predicted"/>
<dbReference type="STRING" id="3218.A9SYB9"/>
<protein>
    <recommendedName>
        <fullName evidence="1">Fungal lipase-type domain-containing protein</fullName>
    </recommendedName>
</protein>
<dbReference type="Gramene" id="Pp3c7_2230V3.2">
    <property type="protein sequence ID" value="Pp3c7_2230V3.2"/>
    <property type="gene ID" value="Pp3c7_2230"/>
</dbReference>
<dbReference type="OMA" id="CTRCECT"/>
<dbReference type="PANTHER" id="PTHR45856:SF11">
    <property type="entry name" value="FUNGAL LIPASE-LIKE DOMAIN-CONTAINING PROTEIN"/>
    <property type="match status" value="1"/>
</dbReference>
<dbReference type="Gramene" id="Pp3c7_2230V3.1">
    <property type="protein sequence ID" value="Pp3c7_2230V3.1"/>
    <property type="gene ID" value="Pp3c7_2230"/>
</dbReference>
<reference evidence="2 4" key="1">
    <citation type="journal article" date="2008" name="Science">
        <title>The Physcomitrella genome reveals evolutionary insights into the conquest of land by plants.</title>
        <authorList>
            <person name="Rensing S."/>
            <person name="Lang D."/>
            <person name="Zimmer A."/>
            <person name="Terry A."/>
            <person name="Salamov A."/>
            <person name="Shapiro H."/>
            <person name="Nishiyama T."/>
            <person name="Perroud P.-F."/>
            <person name="Lindquist E."/>
            <person name="Kamisugi Y."/>
            <person name="Tanahashi T."/>
            <person name="Sakakibara K."/>
            <person name="Fujita T."/>
            <person name="Oishi K."/>
            <person name="Shin-I T."/>
            <person name="Kuroki Y."/>
            <person name="Toyoda A."/>
            <person name="Suzuki Y."/>
            <person name="Hashimoto A."/>
            <person name="Yamaguchi K."/>
            <person name="Sugano A."/>
            <person name="Kohara Y."/>
            <person name="Fujiyama A."/>
            <person name="Anterola A."/>
            <person name="Aoki S."/>
            <person name="Ashton N."/>
            <person name="Barbazuk W.B."/>
            <person name="Barker E."/>
            <person name="Bennetzen J."/>
            <person name="Bezanilla M."/>
            <person name="Blankenship R."/>
            <person name="Cho S.H."/>
            <person name="Dutcher S."/>
            <person name="Estelle M."/>
            <person name="Fawcett J.A."/>
            <person name="Gundlach H."/>
            <person name="Hanada K."/>
            <person name="Heyl A."/>
            <person name="Hicks K.A."/>
            <person name="Hugh J."/>
            <person name="Lohr M."/>
            <person name="Mayer K."/>
            <person name="Melkozernov A."/>
            <person name="Murata T."/>
            <person name="Nelson D."/>
            <person name="Pils B."/>
            <person name="Prigge M."/>
            <person name="Reiss B."/>
            <person name="Renner T."/>
            <person name="Rombauts S."/>
            <person name="Rushton P."/>
            <person name="Sanderfoot A."/>
            <person name="Schween G."/>
            <person name="Shiu S.-H."/>
            <person name="Stueber K."/>
            <person name="Theodoulou F.L."/>
            <person name="Tu H."/>
            <person name="Van de Peer Y."/>
            <person name="Verrier P.J."/>
            <person name="Waters E."/>
            <person name="Wood A."/>
            <person name="Yang L."/>
            <person name="Cove D."/>
            <person name="Cuming A."/>
            <person name="Hasebe M."/>
            <person name="Lucas S."/>
            <person name="Mishler D.B."/>
            <person name="Reski R."/>
            <person name="Grigoriev I."/>
            <person name="Quatrano R.S."/>
            <person name="Boore J.L."/>
        </authorList>
    </citation>
    <scope>NUCLEOTIDE SEQUENCE [LARGE SCALE GENOMIC DNA]</scope>
    <source>
        <strain evidence="3 4">cv. Gransden 2004</strain>
    </source>
</reference>
<dbReference type="EnsemblPlants" id="Pp3c7_2230V3.2">
    <property type="protein sequence ID" value="Pp3c7_2230V3.2"/>
    <property type="gene ID" value="Pp3c7_2230"/>
</dbReference>
<dbReference type="CDD" id="cd00519">
    <property type="entry name" value="Lipase_3"/>
    <property type="match status" value="1"/>
</dbReference>
<dbReference type="InterPro" id="IPR029058">
    <property type="entry name" value="AB_hydrolase_fold"/>
</dbReference>
<reference evidence="2 4" key="2">
    <citation type="journal article" date="2018" name="Plant J.">
        <title>The Physcomitrella patens chromosome-scale assembly reveals moss genome structure and evolution.</title>
        <authorList>
            <person name="Lang D."/>
            <person name="Ullrich K.K."/>
            <person name="Murat F."/>
            <person name="Fuchs J."/>
            <person name="Jenkins J."/>
            <person name="Haas F.B."/>
            <person name="Piednoel M."/>
            <person name="Gundlach H."/>
            <person name="Van Bel M."/>
            <person name="Meyberg R."/>
            <person name="Vives C."/>
            <person name="Morata J."/>
            <person name="Symeonidi A."/>
            <person name="Hiss M."/>
            <person name="Muchero W."/>
            <person name="Kamisugi Y."/>
            <person name="Saleh O."/>
            <person name="Blanc G."/>
            <person name="Decker E.L."/>
            <person name="van Gessel N."/>
            <person name="Grimwood J."/>
            <person name="Hayes R.D."/>
            <person name="Graham S.W."/>
            <person name="Gunter L.E."/>
            <person name="McDaniel S.F."/>
            <person name="Hoernstein S.N.W."/>
            <person name="Larsson A."/>
            <person name="Li F.W."/>
            <person name="Perroud P.F."/>
            <person name="Phillips J."/>
            <person name="Ranjan P."/>
            <person name="Rokshar D.S."/>
            <person name="Rothfels C.J."/>
            <person name="Schneider L."/>
            <person name="Shu S."/>
            <person name="Stevenson D.W."/>
            <person name="Thummler F."/>
            <person name="Tillich M."/>
            <person name="Villarreal Aguilar J.C."/>
            <person name="Widiez T."/>
            <person name="Wong G.K."/>
            <person name="Wymore A."/>
            <person name="Zhang Y."/>
            <person name="Zimmer A.D."/>
            <person name="Quatrano R.S."/>
            <person name="Mayer K.F.X."/>
            <person name="Goodstein D."/>
            <person name="Casacuberta J.M."/>
            <person name="Vandepoele K."/>
            <person name="Reski R."/>
            <person name="Cuming A.C."/>
            <person name="Tuskan G.A."/>
            <person name="Maumus F."/>
            <person name="Salse J."/>
            <person name="Schmutz J."/>
            <person name="Rensing S.A."/>
        </authorList>
    </citation>
    <scope>NUCLEOTIDE SEQUENCE [LARGE SCALE GENOMIC DNA]</scope>
    <source>
        <strain evidence="3 4">cv. Gransden 2004</strain>
    </source>
</reference>
<name>A9SYB9_PHYPA</name>